<feature type="region of interest" description="Disordered" evidence="1">
    <location>
        <begin position="1"/>
        <end position="20"/>
    </location>
</feature>
<name>A0A562WES1_9ACTN</name>
<dbReference type="SUPFAM" id="SSF89372">
    <property type="entry name" value="Fucose-specific lectin"/>
    <property type="match status" value="1"/>
</dbReference>
<evidence type="ECO:0000313" key="2">
    <source>
        <dbReference type="EMBL" id="TWJ28716.1"/>
    </source>
</evidence>
<dbReference type="EMBL" id="VLLP01000001">
    <property type="protein sequence ID" value="TWJ28716.1"/>
    <property type="molecule type" value="Genomic_DNA"/>
</dbReference>
<proteinExistence type="predicted"/>
<reference evidence="2 3" key="1">
    <citation type="submission" date="2019-07" db="EMBL/GenBank/DDBJ databases">
        <title>R&amp;d 2014.</title>
        <authorList>
            <person name="Klenk H.-P."/>
        </authorList>
    </citation>
    <scope>NUCLEOTIDE SEQUENCE [LARGE SCALE GENOMIC DNA]</scope>
    <source>
        <strain evidence="2 3">DSM 43912</strain>
    </source>
</reference>
<dbReference type="AlphaFoldDB" id="A0A562WES1"/>
<dbReference type="RefSeq" id="WP_222433306.1">
    <property type="nucleotide sequence ID" value="NZ_AP023438.1"/>
</dbReference>
<evidence type="ECO:0000313" key="3">
    <source>
        <dbReference type="Proteomes" id="UP000319728"/>
    </source>
</evidence>
<protein>
    <submittedName>
        <fullName evidence="2">Uncharacterized protein</fullName>
    </submittedName>
</protein>
<evidence type="ECO:0000256" key="1">
    <source>
        <dbReference type="SAM" id="MobiDB-lite"/>
    </source>
</evidence>
<organism evidence="2 3">
    <name type="scientific">Micromonospora sagamiensis</name>
    <dbReference type="NCBI Taxonomy" id="47875"/>
    <lineage>
        <taxon>Bacteria</taxon>
        <taxon>Bacillati</taxon>
        <taxon>Actinomycetota</taxon>
        <taxon>Actinomycetes</taxon>
        <taxon>Micromonosporales</taxon>
        <taxon>Micromonosporaceae</taxon>
        <taxon>Micromonospora</taxon>
    </lineage>
</organism>
<gene>
    <name evidence="2" type="ORF">JD81_02221</name>
</gene>
<sequence length="536" mass="58661">MPDLDYPERPKASPCGGFLTRSRGGESGNFEVVIPWPDGGLAHFWRNNDDPAMPWHGPTIFGRGRYQGASVIESDFRAFEGRLGNLEVVAVAENGDAEHWWRENGGTFRWTQAATVVTQAKGVPALAYSGARFKGSGFFFDLDAHGPSEFFAVIPSKGGGFNMFRRRNEERPNPLGSGSTLPNGWEQISSPPVFSSISSAILRDRDFVGLGLALTTLRNITTSAGWKEMRESVEFDIVSGDILVAGVSTEGALSILEWSYTRNSPGASTGQLWIDATSLTLPTPLGHELRPFRGRPAIIQADYGLDEIGEIGGFFGDDAEYGNLEVVAPAKAGGLLHFWRENGDHGDTPELDSGWSFGTKFGEALYDEVSMIQSRFGTGEDGNLEVIARRHDQRGFDLFWREESDRIWRGPITVTGEAPGNVRQPLIVEDTLHALAGAGVDFSVPEAELREWLANPEFTPYPAISAVLLQTLAGHRLKRDIHLDVVVFNYEHSLGEPSPRTTEDVDVDVLEASILASYNSRYGTSETELSAIALPR</sequence>
<feature type="compositionally biased region" description="Basic and acidic residues" evidence="1">
    <location>
        <begin position="1"/>
        <end position="11"/>
    </location>
</feature>
<keyword evidence="3" id="KW-1185">Reference proteome</keyword>
<comment type="caution">
    <text evidence="2">The sequence shown here is derived from an EMBL/GenBank/DDBJ whole genome shotgun (WGS) entry which is preliminary data.</text>
</comment>
<accession>A0A562WES1</accession>
<dbReference type="Proteomes" id="UP000319728">
    <property type="component" value="Unassembled WGS sequence"/>
</dbReference>